<dbReference type="PANTHER" id="PTHR45224:SF16">
    <property type="entry name" value="OS01G0527900 PROTEIN"/>
    <property type="match status" value="1"/>
</dbReference>
<evidence type="ECO:0000313" key="2">
    <source>
        <dbReference type="EMBL" id="GEZ56659.1"/>
    </source>
</evidence>
<name>A0A699IHS1_TANCI</name>
<evidence type="ECO:0000256" key="1">
    <source>
        <dbReference type="SAM" id="MobiDB-lite"/>
    </source>
</evidence>
<dbReference type="EMBL" id="BKCJ010294673">
    <property type="protein sequence ID" value="GEZ56659.1"/>
    <property type="molecule type" value="Genomic_DNA"/>
</dbReference>
<accession>A0A699IHS1</accession>
<reference evidence="2" key="1">
    <citation type="journal article" date="2019" name="Sci. Rep.">
        <title>Draft genome of Tanacetum cinerariifolium, the natural source of mosquito coil.</title>
        <authorList>
            <person name="Yamashiro T."/>
            <person name="Shiraishi A."/>
            <person name="Satake H."/>
            <person name="Nakayama K."/>
        </authorList>
    </citation>
    <scope>NUCLEOTIDE SEQUENCE</scope>
</reference>
<gene>
    <name evidence="2" type="ORF">Tci_528632</name>
</gene>
<organism evidence="2">
    <name type="scientific">Tanacetum cinerariifolium</name>
    <name type="common">Dalmatian daisy</name>
    <name type="synonym">Chrysanthemum cinerariifolium</name>
    <dbReference type="NCBI Taxonomy" id="118510"/>
    <lineage>
        <taxon>Eukaryota</taxon>
        <taxon>Viridiplantae</taxon>
        <taxon>Streptophyta</taxon>
        <taxon>Embryophyta</taxon>
        <taxon>Tracheophyta</taxon>
        <taxon>Spermatophyta</taxon>
        <taxon>Magnoliopsida</taxon>
        <taxon>eudicotyledons</taxon>
        <taxon>Gunneridae</taxon>
        <taxon>Pentapetalae</taxon>
        <taxon>asterids</taxon>
        <taxon>campanulids</taxon>
        <taxon>Asterales</taxon>
        <taxon>Asteraceae</taxon>
        <taxon>Asteroideae</taxon>
        <taxon>Anthemideae</taxon>
        <taxon>Anthemidinae</taxon>
        <taxon>Tanacetum</taxon>
    </lineage>
</organism>
<dbReference type="AlphaFoldDB" id="A0A699IHS1"/>
<dbReference type="PANTHER" id="PTHR45224">
    <property type="entry name" value="OS01G0527900 PROTEIN-RELATED"/>
    <property type="match status" value="1"/>
</dbReference>
<proteinExistence type="predicted"/>
<feature type="region of interest" description="Disordered" evidence="1">
    <location>
        <begin position="154"/>
        <end position="178"/>
    </location>
</feature>
<comment type="caution">
    <text evidence="2">The sequence shown here is derived from an EMBL/GenBank/DDBJ whole genome shotgun (WGS) entry which is preliminary data.</text>
</comment>
<sequence length="228" mass="26032">MGGSSLQPHTEQPMSPIHAFPTEDMYSHEFSDSFQHTGRWILDWVLKYFKSKTKALGRRAYDMINGKWKTARLNVARFCGVYVKVICKVQESGTEDKEYFNRALLNYEPKHEMQFTLRHYGRSSSFNRKSKDASNNLNVDIGDDVENKVHEFHRPTGRDKAKGFNKKGLKSSGSSSSTNDEALASLMVFELAMHNERATGMKKEERRTLSLFGDQNEGGGMYARILTT</sequence>
<protein>
    <submittedName>
        <fullName evidence="2">Uncharacterized protein</fullName>
    </submittedName>
</protein>